<dbReference type="GO" id="GO:0016616">
    <property type="term" value="F:oxidoreductase activity, acting on the CH-OH group of donors, NAD or NADP as acceptor"/>
    <property type="evidence" value="ECO:0007669"/>
    <property type="project" value="TreeGrafter"/>
</dbReference>
<dbReference type="AlphaFoldDB" id="A0A165KVP7"/>
<reference evidence="1 2" key="1">
    <citation type="journal article" date="2016" name="Mol. Biol. Evol.">
        <title>Comparative Genomics of Early-Diverging Mushroom-Forming Fungi Provides Insights into the Origins of Lignocellulose Decay Capabilities.</title>
        <authorList>
            <person name="Nagy L.G."/>
            <person name="Riley R."/>
            <person name="Tritt A."/>
            <person name="Adam C."/>
            <person name="Daum C."/>
            <person name="Floudas D."/>
            <person name="Sun H."/>
            <person name="Yadav J.S."/>
            <person name="Pangilinan J."/>
            <person name="Larsson K.H."/>
            <person name="Matsuura K."/>
            <person name="Barry K."/>
            <person name="Labutti K."/>
            <person name="Kuo R."/>
            <person name="Ohm R.A."/>
            <person name="Bhattacharya S.S."/>
            <person name="Shirouzu T."/>
            <person name="Yoshinaga Y."/>
            <person name="Martin F.M."/>
            <person name="Grigoriev I.V."/>
            <person name="Hibbett D.S."/>
        </authorList>
    </citation>
    <scope>NUCLEOTIDE SEQUENCE [LARGE SCALE GENOMIC DNA]</scope>
    <source>
        <strain evidence="1 2">HHB12029</strain>
    </source>
</reference>
<accession>A0A165KVP7</accession>
<gene>
    <name evidence="1" type="ORF">EXIGLDRAFT_739434</name>
</gene>
<dbReference type="FunCoup" id="A0A165KVP7">
    <property type="interactions" value="154"/>
</dbReference>
<dbReference type="InParanoid" id="A0A165KVP7"/>
<evidence type="ECO:0000313" key="2">
    <source>
        <dbReference type="Proteomes" id="UP000077266"/>
    </source>
</evidence>
<dbReference type="PANTHER" id="PTHR45458:SF3">
    <property type="entry name" value="CHAIN DEHYDROGENASE (ATSC), PUTATIVE-RELATED"/>
    <property type="match status" value="1"/>
</dbReference>
<keyword evidence="2" id="KW-1185">Reference proteome</keyword>
<dbReference type="InterPro" id="IPR002347">
    <property type="entry name" value="SDR_fam"/>
</dbReference>
<dbReference type="PRINTS" id="PR00081">
    <property type="entry name" value="GDHRDH"/>
</dbReference>
<organism evidence="1 2">
    <name type="scientific">Exidia glandulosa HHB12029</name>
    <dbReference type="NCBI Taxonomy" id="1314781"/>
    <lineage>
        <taxon>Eukaryota</taxon>
        <taxon>Fungi</taxon>
        <taxon>Dikarya</taxon>
        <taxon>Basidiomycota</taxon>
        <taxon>Agaricomycotina</taxon>
        <taxon>Agaricomycetes</taxon>
        <taxon>Auriculariales</taxon>
        <taxon>Exidiaceae</taxon>
        <taxon>Exidia</taxon>
    </lineage>
</organism>
<dbReference type="InterPro" id="IPR036291">
    <property type="entry name" value="NAD(P)-bd_dom_sf"/>
</dbReference>
<protein>
    <submittedName>
        <fullName evidence="1">NAD(P)-binding protein</fullName>
    </submittedName>
</protein>
<dbReference type="InterPro" id="IPR052184">
    <property type="entry name" value="SDR_enzymes"/>
</dbReference>
<dbReference type="Proteomes" id="UP000077266">
    <property type="component" value="Unassembled WGS sequence"/>
</dbReference>
<dbReference type="PANTHER" id="PTHR45458">
    <property type="entry name" value="SHORT-CHAIN DEHYDROGENASE/REDUCTASE SDR"/>
    <property type="match status" value="1"/>
</dbReference>
<dbReference type="EMBL" id="KV425936">
    <property type="protein sequence ID" value="KZV96957.1"/>
    <property type="molecule type" value="Genomic_DNA"/>
</dbReference>
<dbReference type="SUPFAM" id="SSF51735">
    <property type="entry name" value="NAD(P)-binding Rossmann-fold domains"/>
    <property type="match status" value="1"/>
</dbReference>
<dbReference type="OrthoDB" id="9876299at2759"/>
<name>A0A165KVP7_EXIGL</name>
<proteinExistence type="predicted"/>
<dbReference type="Gene3D" id="3.40.50.720">
    <property type="entry name" value="NAD(P)-binding Rossmann-like Domain"/>
    <property type="match status" value="1"/>
</dbReference>
<evidence type="ECO:0000313" key="1">
    <source>
        <dbReference type="EMBL" id="KZV96957.1"/>
    </source>
</evidence>
<sequence>MPSYVVAGASRGLGLEFVVQLAAKGNEVFALARNPDQSKGLQELKGKPGVTILKADITDPVSLRAAAEQVAKATGGGLDVLINNAAWFSEKNAFLQIDDYPTDQELIDDFKLSFETNVLGPILTTNIFIPLLLKGKTKKVLSLSTGVADPAFVLKSEFPYGVAYGIAKTGVEMANVKYAIKYKKDGLVFLAISPGVVNTALEPPPPEVIPKLQEMVTAFQKVAPHFTGPITPTESVNLMLGVLDRTTIEESGSFVSHLGTRDWL</sequence>
<dbReference type="Pfam" id="PF00106">
    <property type="entry name" value="adh_short"/>
    <property type="match status" value="1"/>
</dbReference>